<dbReference type="PaxDb" id="3218-PP1S39_311V6.1"/>
<name>A0A2K1JT78_PHYPA</name>
<evidence type="ECO:0000313" key="2">
    <source>
        <dbReference type="EnsemblPlants" id="PAC:32957639.CDS.1"/>
    </source>
</evidence>
<reference evidence="1 3" key="2">
    <citation type="journal article" date="2018" name="Plant J.">
        <title>The Physcomitrella patens chromosome-scale assembly reveals moss genome structure and evolution.</title>
        <authorList>
            <person name="Lang D."/>
            <person name="Ullrich K.K."/>
            <person name="Murat F."/>
            <person name="Fuchs J."/>
            <person name="Jenkins J."/>
            <person name="Haas F.B."/>
            <person name="Piednoel M."/>
            <person name="Gundlach H."/>
            <person name="Van Bel M."/>
            <person name="Meyberg R."/>
            <person name="Vives C."/>
            <person name="Morata J."/>
            <person name="Symeonidi A."/>
            <person name="Hiss M."/>
            <person name="Muchero W."/>
            <person name="Kamisugi Y."/>
            <person name="Saleh O."/>
            <person name="Blanc G."/>
            <person name="Decker E.L."/>
            <person name="van Gessel N."/>
            <person name="Grimwood J."/>
            <person name="Hayes R.D."/>
            <person name="Graham S.W."/>
            <person name="Gunter L.E."/>
            <person name="McDaniel S.F."/>
            <person name="Hoernstein S.N.W."/>
            <person name="Larsson A."/>
            <person name="Li F.W."/>
            <person name="Perroud P.F."/>
            <person name="Phillips J."/>
            <person name="Ranjan P."/>
            <person name="Rokshar D.S."/>
            <person name="Rothfels C.J."/>
            <person name="Schneider L."/>
            <person name="Shu S."/>
            <person name="Stevenson D.W."/>
            <person name="Thummler F."/>
            <person name="Tillich M."/>
            <person name="Villarreal Aguilar J.C."/>
            <person name="Widiez T."/>
            <person name="Wong G.K."/>
            <person name="Wymore A."/>
            <person name="Zhang Y."/>
            <person name="Zimmer A.D."/>
            <person name="Quatrano R.S."/>
            <person name="Mayer K.F.X."/>
            <person name="Goodstein D."/>
            <person name="Casacuberta J.M."/>
            <person name="Vandepoele K."/>
            <person name="Reski R."/>
            <person name="Cuming A.C."/>
            <person name="Tuskan G.A."/>
            <person name="Maumus F."/>
            <person name="Salse J."/>
            <person name="Schmutz J."/>
            <person name="Rensing S.A."/>
        </authorList>
    </citation>
    <scope>NUCLEOTIDE SEQUENCE [LARGE SCALE GENOMIC DNA]</scope>
    <source>
        <strain evidence="2 3">cv. Gransden 2004</strain>
    </source>
</reference>
<accession>A0A2K1JT78</accession>
<reference evidence="1 3" key="1">
    <citation type="journal article" date="2008" name="Science">
        <title>The Physcomitrella genome reveals evolutionary insights into the conquest of land by plants.</title>
        <authorList>
            <person name="Rensing S."/>
            <person name="Lang D."/>
            <person name="Zimmer A."/>
            <person name="Terry A."/>
            <person name="Salamov A."/>
            <person name="Shapiro H."/>
            <person name="Nishiyama T."/>
            <person name="Perroud P.-F."/>
            <person name="Lindquist E."/>
            <person name="Kamisugi Y."/>
            <person name="Tanahashi T."/>
            <person name="Sakakibara K."/>
            <person name="Fujita T."/>
            <person name="Oishi K."/>
            <person name="Shin-I T."/>
            <person name="Kuroki Y."/>
            <person name="Toyoda A."/>
            <person name="Suzuki Y."/>
            <person name="Hashimoto A."/>
            <person name="Yamaguchi K."/>
            <person name="Sugano A."/>
            <person name="Kohara Y."/>
            <person name="Fujiyama A."/>
            <person name="Anterola A."/>
            <person name="Aoki S."/>
            <person name="Ashton N."/>
            <person name="Barbazuk W.B."/>
            <person name="Barker E."/>
            <person name="Bennetzen J."/>
            <person name="Bezanilla M."/>
            <person name="Blankenship R."/>
            <person name="Cho S.H."/>
            <person name="Dutcher S."/>
            <person name="Estelle M."/>
            <person name="Fawcett J.A."/>
            <person name="Gundlach H."/>
            <person name="Hanada K."/>
            <person name="Heyl A."/>
            <person name="Hicks K.A."/>
            <person name="Hugh J."/>
            <person name="Lohr M."/>
            <person name="Mayer K."/>
            <person name="Melkozernov A."/>
            <person name="Murata T."/>
            <person name="Nelson D."/>
            <person name="Pils B."/>
            <person name="Prigge M."/>
            <person name="Reiss B."/>
            <person name="Renner T."/>
            <person name="Rombauts S."/>
            <person name="Rushton P."/>
            <person name="Sanderfoot A."/>
            <person name="Schween G."/>
            <person name="Shiu S.-H."/>
            <person name="Stueber K."/>
            <person name="Theodoulou F.L."/>
            <person name="Tu H."/>
            <person name="Van de Peer Y."/>
            <person name="Verrier P.J."/>
            <person name="Waters E."/>
            <person name="Wood A."/>
            <person name="Yang L."/>
            <person name="Cove D."/>
            <person name="Cuming A."/>
            <person name="Hasebe M."/>
            <person name="Lucas S."/>
            <person name="Mishler D.B."/>
            <person name="Reski R."/>
            <person name="Grigoriev I."/>
            <person name="Quatrano R.S."/>
            <person name="Boore J.L."/>
        </authorList>
    </citation>
    <scope>NUCLEOTIDE SEQUENCE [LARGE SCALE GENOMIC DNA]</scope>
    <source>
        <strain evidence="2 3">cv. Gransden 2004</strain>
    </source>
</reference>
<sequence length="75" mass="9001">MHNKFAYPFYLSNAQKCLYDNFIQLWLQCLSIDIKLVAILIDFIAQLYQLFLYKINNKLKHPKMILFRSSIDLVD</sequence>
<evidence type="ECO:0000313" key="3">
    <source>
        <dbReference type="Proteomes" id="UP000006727"/>
    </source>
</evidence>
<dbReference type="EnsemblPlants" id="Pp3c11_2730V3.2">
    <property type="protein sequence ID" value="PAC:32957640.CDS.1"/>
    <property type="gene ID" value="Pp3c11_2730"/>
</dbReference>
<reference evidence="2" key="3">
    <citation type="submission" date="2020-12" db="UniProtKB">
        <authorList>
            <consortium name="EnsemblPlants"/>
        </authorList>
    </citation>
    <scope>IDENTIFICATION</scope>
</reference>
<keyword evidence="3" id="KW-1185">Reference proteome</keyword>
<dbReference type="Gramene" id="Pp3c11_2730V3.1">
    <property type="protein sequence ID" value="PAC:32957639.CDS.1"/>
    <property type="gene ID" value="Pp3c11_2730"/>
</dbReference>
<gene>
    <name evidence="1" type="ORF">PHYPA_014508</name>
</gene>
<dbReference type="EMBL" id="ABEU02000011">
    <property type="protein sequence ID" value="PNR44738.1"/>
    <property type="molecule type" value="Genomic_DNA"/>
</dbReference>
<protein>
    <submittedName>
        <fullName evidence="1 2">Uncharacterized protein</fullName>
    </submittedName>
</protein>
<dbReference type="AlphaFoldDB" id="A0A2K1JT78"/>
<dbReference type="EnsemblPlants" id="Pp3c11_2730V3.1">
    <property type="protein sequence ID" value="PAC:32957639.CDS.1"/>
    <property type="gene ID" value="Pp3c11_2730"/>
</dbReference>
<proteinExistence type="predicted"/>
<evidence type="ECO:0000313" key="1">
    <source>
        <dbReference type="EMBL" id="PNR44738.1"/>
    </source>
</evidence>
<dbReference type="Gramene" id="Pp3c11_2730V3.2">
    <property type="protein sequence ID" value="PAC:32957640.CDS.1"/>
    <property type="gene ID" value="Pp3c11_2730"/>
</dbReference>
<organism evidence="1">
    <name type="scientific">Physcomitrium patens</name>
    <name type="common">Spreading-leaved earth moss</name>
    <name type="synonym">Physcomitrella patens</name>
    <dbReference type="NCBI Taxonomy" id="3218"/>
    <lineage>
        <taxon>Eukaryota</taxon>
        <taxon>Viridiplantae</taxon>
        <taxon>Streptophyta</taxon>
        <taxon>Embryophyta</taxon>
        <taxon>Bryophyta</taxon>
        <taxon>Bryophytina</taxon>
        <taxon>Bryopsida</taxon>
        <taxon>Funariidae</taxon>
        <taxon>Funariales</taxon>
        <taxon>Funariaceae</taxon>
        <taxon>Physcomitrium</taxon>
    </lineage>
</organism>
<dbReference type="Proteomes" id="UP000006727">
    <property type="component" value="Chromosome 11"/>
</dbReference>
<dbReference type="InParanoid" id="A0A2K1JT78"/>